<evidence type="ECO:0000313" key="6">
    <source>
        <dbReference type="Proteomes" id="UP000739538"/>
    </source>
</evidence>
<reference evidence="5" key="1">
    <citation type="submission" date="2020-04" db="EMBL/GenBank/DDBJ databases">
        <authorList>
            <person name="Zhang T."/>
        </authorList>
    </citation>
    <scope>NUCLEOTIDE SEQUENCE</scope>
    <source>
        <strain evidence="5">HKST-UBA02</strain>
    </source>
</reference>
<dbReference type="AlphaFoldDB" id="A0A956NGW0"/>
<dbReference type="SUPFAM" id="SSF46689">
    <property type="entry name" value="Homeodomain-like"/>
    <property type="match status" value="2"/>
</dbReference>
<dbReference type="SMART" id="SM00342">
    <property type="entry name" value="HTH_ARAC"/>
    <property type="match status" value="1"/>
</dbReference>
<dbReference type="PROSITE" id="PS01124">
    <property type="entry name" value="HTH_ARAC_FAMILY_2"/>
    <property type="match status" value="1"/>
</dbReference>
<gene>
    <name evidence="5" type="ORF">KDA27_25350</name>
</gene>
<dbReference type="PANTHER" id="PTHR43130">
    <property type="entry name" value="ARAC-FAMILY TRANSCRIPTIONAL REGULATOR"/>
    <property type="match status" value="1"/>
</dbReference>
<dbReference type="EMBL" id="JAGQHS010000272">
    <property type="protein sequence ID" value="MCA9759145.1"/>
    <property type="molecule type" value="Genomic_DNA"/>
</dbReference>
<dbReference type="InterPro" id="IPR009057">
    <property type="entry name" value="Homeodomain-like_sf"/>
</dbReference>
<dbReference type="InterPro" id="IPR052158">
    <property type="entry name" value="INH-QAR"/>
</dbReference>
<reference evidence="5" key="2">
    <citation type="journal article" date="2021" name="Microbiome">
        <title>Successional dynamics and alternative stable states in a saline activated sludge microbial community over 9 years.</title>
        <authorList>
            <person name="Wang Y."/>
            <person name="Ye J."/>
            <person name="Ju F."/>
            <person name="Liu L."/>
            <person name="Boyd J.A."/>
            <person name="Deng Y."/>
            <person name="Parks D.H."/>
            <person name="Jiang X."/>
            <person name="Yin X."/>
            <person name="Woodcroft B.J."/>
            <person name="Tyson G.W."/>
            <person name="Hugenholtz P."/>
            <person name="Polz M.F."/>
            <person name="Zhang T."/>
        </authorList>
    </citation>
    <scope>NUCLEOTIDE SEQUENCE</scope>
    <source>
        <strain evidence="5">HKST-UBA02</strain>
    </source>
</reference>
<accession>A0A956NGW0</accession>
<comment type="caution">
    <text evidence="5">The sequence shown here is derived from an EMBL/GenBank/DDBJ whole genome shotgun (WGS) entry which is preliminary data.</text>
</comment>
<feature type="compositionally biased region" description="Basic residues" evidence="3">
    <location>
        <begin position="1"/>
        <end position="13"/>
    </location>
</feature>
<evidence type="ECO:0000256" key="2">
    <source>
        <dbReference type="ARBA" id="ARBA00023163"/>
    </source>
</evidence>
<dbReference type="Pfam" id="PF12833">
    <property type="entry name" value="HTH_18"/>
    <property type="match status" value="1"/>
</dbReference>
<dbReference type="CDD" id="cd03137">
    <property type="entry name" value="GATase1_AraC_1"/>
    <property type="match status" value="1"/>
</dbReference>
<proteinExistence type="predicted"/>
<dbReference type="GO" id="GO:0043565">
    <property type="term" value="F:sequence-specific DNA binding"/>
    <property type="evidence" value="ECO:0007669"/>
    <property type="project" value="InterPro"/>
</dbReference>
<dbReference type="InterPro" id="IPR002818">
    <property type="entry name" value="DJ-1/PfpI"/>
</dbReference>
<feature type="region of interest" description="Disordered" evidence="3">
    <location>
        <begin position="1"/>
        <end position="28"/>
    </location>
</feature>
<evidence type="ECO:0000256" key="1">
    <source>
        <dbReference type="ARBA" id="ARBA00023015"/>
    </source>
</evidence>
<organism evidence="5 6">
    <name type="scientific">Eiseniibacteriota bacterium</name>
    <dbReference type="NCBI Taxonomy" id="2212470"/>
    <lineage>
        <taxon>Bacteria</taxon>
        <taxon>Candidatus Eiseniibacteriota</taxon>
    </lineage>
</organism>
<sequence length="351" mass="38701">MAKANHSKARTKASAKAGTTRRSTNSPRRVVALGFPGVQILDLVGPIEAFTAANQWIGEDDRYVVELCAETHDPIRVSSGLELIPERTLASVSASKQPIDTLLVPGGTGTRDAFESPRVIRWIDRMAGRSRRVASVCTGAFLLAKAGLLEGRRATTHWDSCELLARLFPSTDVDPDPIYVRDGAVYTSAGVTAGIDLALALIEEDHGRDVSLQVARNLVMFLKRPGGQSQFSAQLATQFAEADALRDLQQFIQENPGTDLRVEALARRVAMSPRHFARVFRTEIGQTPARYVEAVRVESARRHLEESGDPLESVARVCGFGSNLTMKRAFLRQIHVGPAEYRERFRRRAER</sequence>
<dbReference type="GO" id="GO:0003700">
    <property type="term" value="F:DNA-binding transcription factor activity"/>
    <property type="evidence" value="ECO:0007669"/>
    <property type="project" value="InterPro"/>
</dbReference>
<evidence type="ECO:0000256" key="3">
    <source>
        <dbReference type="SAM" id="MobiDB-lite"/>
    </source>
</evidence>
<dbReference type="Gene3D" id="1.10.10.60">
    <property type="entry name" value="Homeodomain-like"/>
    <property type="match status" value="1"/>
</dbReference>
<feature type="domain" description="HTH araC/xylS-type" evidence="4">
    <location>
        <begin position="246"/>
        <end position="344"/>
    </location>
</feature>
<dbReference type="Proteomes" id="UP000739538">
    <property type="component" value="Unassembled WGS sequence"/>
</dbReference>
<keyword evidence="2" id="KW-0804">Transcription</keyword>
<evidence type="ECO:0000313" key="5">
    <source>
        <dbReference type="EMBL" id="MCA9759145.1"/>
    </source>
</evidence>
<dbReference type="Pfam" id="PF01965">
    <property type="entry name" value="DJ-1_PfpI"/>
    <property type="match status" value="1"/>
</dbReference>
<protein>
    <submittedName>
        <fullName evidence="5">GlxA family transcriptional regulator</fullName>
    </submittedName>
</protein>
<dbReference type="Gene3D" id="3.40.50.880">
    <property type="match status" value="1"/>
</dbReference>
<name>A0A956NGW0_UNCEI</name>
<dbReference type="InterPro" id="IPR018060">
    <property type="entry name" value="HTH_AraC"/>
</dbReference>
<dbReference type="InterPro" id="IPR029062">
    <property type="entry name" value="Class_I_gatase-like"/>
</dbReference>
<keyword evidence="1" id="KW-0805">Transcription regulation</keyword>
<dbReference type="PANTHER" id="PTHR43130:SF3">
    <property type="entry name" value="HTH-TYPE TRANSCRIPTIONAL REGULATOR RV1931C"/>
    <property type="match status" value="1"/>
</dbReference>
<evidence type="ECO:0000259" key="4">
    <source>
        <dbReference type="PROSITE" id="PS01124"/>
    </source>
</evidence>
<dbReference type="SUPFAM" id="SSF52317">
    <property type="entry name" value="Class I glutamine amidotransferase-like"/>
    <property type="match status" value="1"/>
</dbReference>